<protein>
    <submittedName>
        <fullName evidence="4">FAD-dependent oxidoreductase</fullName>
    </submittedName>
</protein>
<dbReference type="Gene3D" id="3.50.50.60">
    <property type="entry name" value="FAD/NAD(P)-binding domain"/>
    <property type="match status" value="2"/>
</dbReference>
<keyword evidence="5" id="KW-1185">Reference proteome</keyword>
<dbReference type="EMBL" id="JAJNDB010000004">
    <property type="protein sequence ID" value="MCD2195810.1"/>
    <property type="molecule type" value="Genomic_DNA"/>
</dbReference>
<dbReference type="PRINTS" id="PR00757">
    <property type="entry name" value="AMINEOXDASEF"/>
</dbReference>
<evidence type="ECO:0000256" key="2">
    <source>
        <dbReference type="ARBA" id="ARBA00023002"/>
    </source>
</evidence>
<comment type="cofactor">
    <cofactor evidence="1">
        <name>FAD</name>
        <dbReference type="ChEBI" id="CHEBI:57692"/>
    </cofactor>
</comment>
<keyword evidence="2" id="KW-0560">Oxidoreductase</keyword>
<dbReference type="SUPFAM" id="SSF54373">
    <property type="entry name" value="FAD-linked reductases, C-terminal domain"/>
    <property type="match status" value="1"/>
</dbReference>
<organism evidence="4 5">
    <name type="scientific">Actinomycetospora endophytica</name>
    <dbReference type="NCBI Taxonomy" id="2291215"/>
    <lineage>
        <taxon>Bacteria</taxon>
        <taxon>Bacillati</taxon>
        <taxon>Actinomycetota</taxon>
        <taxon>Actinomycetes</taxon>
        <taxon>Pseudonocardiales</taxon>
        <taxon>Pseudonocardiaceae</taxon>
        <taxon>Actinomycetospora</taxon>
    </lineage>
</organism>
<dbReference type="Gene3D" id="1.10.3110.10">
    <property type="entry name" value="protoporphyrinogen ix oxidase, domain 3"/>
    <property type="match status" value="1"/>
</dbReference>
<dbReference type="PANTHER" id="PTHR42923">
    <property type="entry name" value="PROTOPORPHYRINOGEN OXIDASE"/>
    <property type="match status" value="1"/>
</dbReference>
<evidence type="ECO:0000256" key="1">
    <source>
        <dbReference type="ARBA" id="ARBA00001974"/>
    </source>
</evidence>
<evidence type="ECO:0000313" key="4">
    <source>
        <dbReference type="EMBL" id="MCD2195810.1"/>
    </source>
</evidence>
<sequence length="439" mass="46095">MTAGGPAGRRVVVVGGGLSGLAAAYRLRAAGAEVVLLERAAGVGGLARTERTGGYVVDTGADLINGSFTHYLGLAEEVGLDVVPAGPVADVLRQGRAITVDRRKPLSLARSPILSTRGKLTAARGLARLVPTLRRLDPYALTSQADDHGTAREFCDRYFDDEVTEWVVDPIVRAFAGTGVDGTSGLSVLAALAVGTRPAYAVTGGMAALPETLARSVDVRCGAEVTKIADGDDGVEVTYETASGSATLAADAGVLAISYHDARAMWPALDGVAGDFGEKLRDVPLMSISLGYAAPSPTDAYSVLVPTRESDDALLVMMQQNKSRDRAPAGHTLVTVFTEAGATARLMAGTDDEIADWAAGFVETYYPSLRGRRDLSSVSRWPRTGYLPFPGYWQGIKQVRSRLPAGPVHVTSALFGSGGVERAVLGGERTARRVVETWH</sequence>
<dbReference type="InterPro" id="IPR001613">
    <property type="entry name" value="Flavin_amine_oxidase"/>
</dbReference>
<dbReference type="PANTHER" id="PTHR42923:SF3">
    <property type="entry name" value="PROTOPORPHYRINOGEN OXIDASE"/>
    <property type="match status" value="1"/>
</dbReference>
<evidence type="ECO:0000313" key="5">
    <source>
        <dbReference type="Proteomes" id="UP001199469"/>
    </source>
</evidence>
<evidence type="ECO:0000259" key="3">
    <source>
        <dbReference type="Pfam" id="PF01593"/>
    </source>
</evidence>
<comment type="caution">
    <text evidence="4">The sequence shown here is derived from an EMBL/GenBank/DDBJ whole genome shotgun (WGS) entry which is preliminary data.</text>
</comment>
<dbReference type="Gene3D" id="3.90.660.20">
    <property type="entry name" value="Protoporphyrinogen oxidase, mitochondrial, domain 2"/>
    <property type="match status" value="2"/>
</dbReference>
<dbReference type="RefSeq" id="WP_230737269.1">
    <property type="nucleotide sequence ID" value="NZ_JAJNDB010000004.1"/>
</dbReference>
<dbReference type="InterPro" id="IPR050464">
    <property type="entry name" value="Zeta_carotene_desat/Oxidored"/>
</dbReference>
<gene>
    <name evidence="4" type="ORF">LQ327_20775</name>
</gene>
<dbReference type="Proteomes" id="UP001199469">
    <property type="component" value="Unassembled WGS sequence"/>
</dbReference>
<dbReference type="Pfam" id="PF01593">
    <property type="entry name" value="Amino_oxidase"/>
    <property type="match status" value="1"/>
</dbReference>
<dbReference type="SUPFAM" id="SSF51905">
    <property type="entry name" value="FAD/NAD(P)-binding domain"/>
    <property type="match status" value="1"/>
</dbReference>
<name>A0ABS8PC08_9PSEU</name>
<dbReference type="InterPro" id="IPR002937">
    <property type="entry name" value="Amino_oxidase"/>
</dbReference>
<reference evidence="4 5" key="1">
    <citation type="submission" date="2021-11" db="EMBL/GenBank/DDBJ databases">
        <title>Draft genome sequence of Actinomycetospora sp. SF1 isolated from the rhizosphere soil.</title>
        <authorList>
            <person name="Duangmal K."/>
            <person name="Chantavorakit T."/>
        </authorList>
    </citation>
    <scope>NUCLEOTIDE SEQUENCE [LARGE SCALE GENOMIC DNA]</scope>
    <source>
        <strain evidence="4 5">TBRC 5722</strain>
    </source>
</reference>
<accession>A0ABS8PC08</accession>
<feature type="domain" description="Amine oxidase" evidence="3">
    <location>
        <begin position="18"/>
        <end position="434"/>
    </location>
</feature>
<dbReference type="InterPro" id="IPR036188">
    <property type="entry name" value="FAD/NAD-bd_sf"/>
</dbReference>
<proteinExistence type="predicted"/>